<dbReference type="Gene3D" id="3.40.50.720">
    <property type="entry name" value="NAD(P)-binding Rossmann-like Domain"/>
    <property type="match status" value="1"/>
</dbReference>
<dbReference type="RefSeq" id="WP_114211529.1">
    <property type="nucleotide sequence ID" value="NZ_CP030844.1"/>
</dbReference>
<dbReference type="OrthoDB" id="9815825at2"/>
<keyword evidence="4" id="KW-1185">Reference proteome</keyword>
<dbReference type="InterPro" id="IPR036291">
    <property type="entry name" value="NAD(P)-bd_dom_sf"/>
</dbReference>
<name>A0A2Z5GAW7_9BACT</name>
<dbReference type="PANTHER" id="PTHR43708:SF1">
    <property type="entry name" value="GALACTOSE_LACTOSE METABOLISM REGULATORY PROTEIN GAL80"/>
    <property type="match status" value="1"/>
</dbReference>
<protein>
    <submittedName>
        <fullName evidence="3">Putative oxidoreductase</fullName>
    </submittedName>
</protein>
<organism evidence="3 4">
    <name type="scientific">Acidisarcina polymorpha</name>
    <dbReference type="NCBI Taxonomy" id="2211140"/>
    <lineage>
        <taxon>Bacteria</taxon>
        <taxon>Pseudomonadati</taxon>
        <taxon>Acidobacteriota</taxon>
        <taxon>Terriglobia</taxon>
        <taxon>Terriglobales</taxon>
        <taxon>Acidobacteriaceae</taxon>
        <taxon>Acidisarcina</taxon>
    </lineage>
</organism>
<gene>
    <name evidence="3" type="ORF">ACPOL_7202</name>
</gene>
<dbReference type="Proteomes" id="UP000253606">
    <property type="component" value="Plasmid pACPOL3"/>
</dbReference>
<feature type="domain" description="Gfo/Idh/MocA-like oxidoreductase N-terminal" evidence="1">
    <location>
        <begin position="7"/>
        <end position="126"/>
    </location>
</feature>
<dbReference type="KEGG" id="abas:ACPOL_7202"/>
<proteinExistence type="predicted"/>
<dbReference type="Pfam" id="PF01408">
    <property type="entry name" value="GFO_IDH_MocA"/>
    <property type="match status" value="1"/>
</dbReference>
<feature type="domain" description="Gal80p-like C-terminal" evidence="2">
    <location>
        <begin position="138"/>
        <end position="272"/>
    </location>
</feature>
<dbReference type="Pfam" id="PF22685">
    <property type="entry name" value="Gal80p_C-like"/>
    <property type="match status" value="1"/>
</dbReference>
<evidence type="ECO:0000259" key="1">
    <source>
        <dbReference type="Pfam" id="PF01408"/>
    </source>
</evidence>
<evidence type="ECO:0000313" key="3">
    <source>
        <dbReference type="EMBL" id="AXC16392.1"/>
    </source>
</evidence>
<reference evidence="3 4" key="1">
    <citation type="journal article" date="2018" name="Front. Microbiol.">
        <title>Hydrolytic Capabilities as a Key to Environmental Success: Chitinolytic and Cellulolytic Acidobacteria From Acidic Sub-arctic Soils and Boreal Peatlands.</title>
        <authorList>
            <person name="Belova S.E."/>
            <person name="Ravin N.V."/>
            <person name="Pankratov T.A."/>
            <person name="Rakitin A.L."/>
            <person name="Ivanova A.A."/>
            <person name="Beletsky A.V."/>
            <person name="Mardanov A.V."/>
            <person name="Sinninghe Damste J.S."/>
            <person name="Dedysh S.N."/>
        </authorList>
    </citation>
    <scope>NUCLEOTIDE SEQUENCE [LARGE SCALE GENOMIC DNA]</scope>
    <source>
        <strain evidence="3 4">SBC82</strain>
        <plasmid evidence="4">pacpol3</plasmid>
    </source>
</reference>
<dbReference type="AlphaFoldDB" id="A0A2Z5GAW7"/>
<accession>A0A2Z5GAW7</accession>
<dbReference type="InterPro" id="IPR051317">
    <property type="entry name" value="Gfo/Idh/MocA_oxidoreduct"/>
</dbReference>
<dbReference type="InterPro" id="IPR000683">
    <property type="entry name" value="Gfo/Idh/MocA-like_OxRdtase_N"/>
</dbReference>
<geneLocation type="plasmid" evidence="4">
    <name>pacpol3</name>
</geneLocation>
<dbReference type="EMBL" id="CP030844">
    <property type="protein sequence ID" value="AXC16392.1"/>
    <property type="molecule type" value="Genomic_DNA"/>
</dbReference>
<evidence type="ECO:0000313" key="4">
    <source>
        <dbReference type="Proteomes" id="UP000253606"/>
    </source>
</evidence>
<dbReference type="GO" id="GO:0000166">
    <property type="term" value="F:nucleotide binding"/>
    <property type="evidence" value="ECO:0007669"/>
    <property type="project" value="InterPro"/>
</dbReference>
<dbReference type="SUPFAM" id="SSF51735">
    <property type="entry name" value="NAD(P)-binding Rossmann-fold domains"/>
    <property type="match status" value="1"/>
</dbReference>
<keyword evidence="3" id="KW-0614">Plasmid</keyword>
<evidence type="ECO:0000259" key="2">
    <source>
        <dbReference type="Pfam" id="PF22685"/>
    </source>
</evidence>
<sequence>MFSQKPIGVGLVGVGNWGRYGHIPALRLLPEYKIVAVSSRSKSKAQETADAFGIEHAVGSVEELAHLLDVDLVVVLPPAPEHALAVKSAIAAGKDVYCEWPLTTNTRDSEELLSMVQAAGGRHVVGLQRTIGASTQYLRDILVQGYVGRLRSVRMHVSMASFGPARSAGLEWTVDKSNFSHVLSIYGGHFMDMLFHVVGQPSTVSSIVATQFPDLTLSRTGQTFHNETPDCVMAIGTLKGGALFEIQIEGGKLHPSGLQIDITGTCGDLRVTNAKSFGTKQDNLLEGSQGEDGEWHVLPTPRRYQTIPDSSLDVSVQDLAQLYAAFAKDCASGTSDARNFSDAVAMHRVIDAINSASLLHRTVSTEV</sequence>
<dbReference type="InterPro" id="IPR055080">
    <property type="entry name" value="Gal80p-like_C"/>
</dbReference>
<dbReference type="Gene3D" id="3.30.360.10">
    <property type="entry name" value="Dihydrodipicolinate Reductase, domain 2"/>
    <property type="match status" value="1"/>
</dbReference>
<dbReference type="SUPFAM" id="SSF55347">
    <property type="entry name" value="Glyceraldehyde-3-phosphate dehydrogenase-like, C-terminal domain"/>
    <property type="match status" value="1"/>
</dbReference>
<dbReference type="PANTHER" id="PTHR43708">
    <property type="entry name" value="CONSERVED EXPRESSED OXIDOREDUCTASE (EUROFUNG)"/>
    <property type="match status" value="1"/>
</dbReference>